<evidence type="ECO:0000313" key="6">
    <source>
        <dbReference type="EMBL" id="KJV31318.1"/>
    </source>
</evidence>
<feature type="domain" description="HTH lacI-type" evidence="5">
    <location>
        <begin position="16"/>
        <end position="71"/>
    </location>
</feature>
<dbReference type="InterPro" id="IPR000843">
    <property type="entry name" value="HTH_LacI"/>
</dbReference>
<dbReference type="Pfam" id="PF13377">
    <property type="entry name" value="Peripla_BP_3"/>
    <property type="match status" value="1"/>
</dbReference>
<dbReference type="RefSeq" id="WP_045830179.1">
    <property type="nucleotide sequence ID" value="NZ_JZRB01000029.1"/>
</dbReference>
<evidence type="ECO:0000256" key="4">
    <source>
        <dbReference type="ARBA" id="ARBA00023163"/>
    </source>
</evidence>
<dbReference type="PROSITE" id="PS50932">
    <property type="entry name" value="HTH_LACI_2"/>
    <property type="match status" value="1"/>
</dbReference>
<dbReference type="EMBL" id="JZRB01000029">
    <property type="protein sequence ID" value="KJV31318.1"/>
    <property type="molecule type" value="Genomic_DNA"/>
</dbReference>
<dbReference type="AlphaFoldDB" id="A0A0F3KJC5"/>
<dbReference type="InterPro" id="IPR010982">
    <property type="entry name" value="Lambda_DNA-bd_dom_sf"/>
</dbReference>
<dbReference type="PANTHER" id="PTHR30146:SF95">
    <property type="entry name" value="RIBOSE OPERON REPRESSOR"/>
    <property type="match status" value="1"/>
</dbReference>
<dbReference type="Gene3D" id="3.40.50.2300">
    <property type="match status" value="2"/>
</dbReference>
<dbReference type="PATRIC" id="fig|345309.4.peg.2117"/>
<keyword evidence="3" id="KW-0238">DNA-binding</keyword>
<dbReference type="SUPFAM" id="SSF47413">
    <property type="entry name" value="lambda repressor-like DNA-binding domains"/>
    <property type="match status" value="1"/>
</dbReference>
<keyword evidence="2" id="KW-0805">Transcription regulation</keyword>
<dbReference type="Pfam" id="PF00356">
    <property type="entry name" value="LacI"/>
    <property type="match status" value="1"/>
</dbReference>
<dbReference type="InterPro" id="IPR046335">
    <property type="entry name" value="LacI/GalR-like_sensor"/>
</dbReference>
<proteinExistence type="predicted"/>
<dbReference type="Gene3D" id="1.10.260.40">
    <property type="entry name" value="lambda repressor-like DNA-binding domains"/>
    <property type="match status" value="1"/>
</dbReference>
<comment type="caution">
    <text evidence="6">The sequence shown here is derived from an EMBL/GenBank/DDBJ whole genome shotgun (WGS) entry which is preliminary data.</text>
</comment>
<dbReference type="GO" id="GO:0003700">
    <property type="term" value="F:DNA-binding transcription factor activity"/>
    <property type="evidence" value="ECO:0007669"/>
    <property type="project" value="TreeGrafter"/>
</dbReference>
<sequence>MSRTPPNPPGATRPQASSTAVARLAGVSQSTVSRVFSAGAAAVSAPVRERVMKAAAELNYRPNALPGILQTGRSGIIAVVVGGFYNPFFTEFLRCVTGLLRERRLEIMLVDTASDDNLNDIVGELSRYRIDGVISAMAIHSAKVARKLESAGIPIVAVNSKRVGNMRTVSTDNRAAGGVAADVLVDGGCKRIAYLAGRDSQAQSERERGFLKRLEERGRRKPERVLAGFSYEEGHAAAVELLSAGSRPDGMFCVNDLVALGAMDAIRQAFGLSVPGDIQVVGFDDIPMAGWRAYELTTFHQDMEALARGSVELLVDEPANPRITVPCRLVPRGTTRL</sequence>
<accession>A0A0F3KJC5</accession>
<keyword evidence="1" id="KW-0678">Repressor</keyword>
<dbReference type="PANTHER" id="PTHR30146">
    <property type="entry name" value="LACI-RELATED TRANSCRIPTIONAL REPRESSOR"/>
    <property type="match status" value="1"/>
</dbReference>
<dbReference type="GO" id="GO:0000976">
    <property type="term" value="F:transcription cis-regulatory region binding"/>
    <property type="evidence" value="ECO:0007669"/>
    <property type="project" value="TreeGrafter"/>
</dbReference>
<evidence type="ECO:0000256" key="1">
    <source>
        <dbReference type="ARBA" id="ARBA00022491"/>
    </source>
</evidence>
<reference evidence="6 7" key="1">
    <citation type="submission" date="2015-03" db="EMBL/GenBank/DDBJ databases">
        <title>Draft genome sequence of Luteibacter yeojuensis strain SU11.</title>
        <authorList>
            <person name="Sulaiman J."/>
            <person name="Priya K."/>
            <person name="Chan K.-G."/>
        </authorList>
    </citation>
    <scope>NUCLEOTIDE SEQUENCE [LARGE SCALE GENOMIC DNA]</scope>
    <source>
        <strain evidence="6 7">SU11</strain>
    </source>
</reference>
<dbReference type="CDD" id="cd01392">
    <property type="entry name" value="HTH_LacI"/>
    <property type="match status" value="1"/>
</dbReference>
<organism evidence="6 7">
    <name type="scientific">Luteibacter yeojuensis</name>
    <dbReference type="NCBI Taxonomy" id="345309"/>
    <lineage>
        <taxon>Bacteria</taxon>
        <taxon>Pseudomonadati</taxon>
        <taxon>Pseudomonadota</taxon>
        <taxon>Gammaproteobacteria</taxon>
        <taxon>Lysobacterales</taxon>
        <taxon>Rhodanobacteraceae</taxon>
        <taxon>Luteibacter</taxon>
    </lineage>
</organism>
<protein>
    <recommendedName>
        <fullName evidence="5">HTH lacI-type domain-containing protein</fullName>
    </recommendedName>
</protein>
<gene>
    <name evidence="6" type="ORF">VI08_13825</name>
</gene>
<evidence type="ECO:0000256" key="3">
    <source>
        <dbReference type="ARBA" id="ARBA00023125"/>
    </source>
</evidence>
<dbReference type="InterPro" id="IPR028082">
    <property type="entry name" value="Peripla_BP_I"/>
</dbReference>
<name>A0A0F3KJC5_9GAMM</name>
<dbReference type="SUPFAM" id="SSF53822">
    <property type="entry name" value="Periplasmic binding protein-like I"/>
    <property type="match status" value="1"/>
</dbReference>
<keyword evidence="4" id="KW-0804">Transcription</keyword>
<dbReference type="Proteomes" id="UP000033651">
    <property type="component" value="Unassembled WGS sequence"/>
</dbReference>
<dbReference type="CDD" id="cd06278">
    <property type="entry name" value="PBP1_LacI-like"/>
    <property type="match status" value="1"/>
</dbReference>
<evidence type="ECO:0000313" key="7">
    <source>
        <dbReference type="Proteomes" id="UP000033651"/>
    </source>
</evidence>
<dbReference type="OrthoDB" id="5681588at2"/>
<evidence type="ECO:0000256" key="2">
    <source>
        <dbReference type="ARBA" id="ARBA00023015"/>
    </source>
</evidence>
<keyword evidence="7" id="KW-1185">Reference proteome</keyword>
<dbReference type="SMART" id="SM00354">
    <property type="entry name" value="HTH_LACI"/>
    <property type="match status" value="1"/>
</dbReference>
<evidence type="ECO:0000259" key="5">
    <source>
        <dbReference type="PROSITE" id="PS50932"/>
    </source>
</evidence>